<keyword evidence="1" id="KW-0732">Signal</keyword>
<gene>
    <name evidence="2" type="ORF">C7382_10877</name>
</gene>
<dbReference type="RefSeq" id="WP_116679384.1">
    <property type="nucleotide sequence ID" value="NZ_JBGXZY010000097.1"/>
</dbReference>
<evidence type="ECO:0000256" key="1">
    <source>
        <dbReference type="SAM" id="SignalP"/>
    </source>
</evidence>
<dbReference type="OrthoDB" id="1118748at2"/>
<dbReference type="Gene3D" id="3.40.30.10">
    <property type="entry name" value="Glutaredoxin"/>
    <property type="match status" value="1"/>
</dbReference>
<dbReference type="SUPFAM" id="SSF52833">
    <property type="entry name" value="Thioredoxin-like"/>
    <property type="match status" value="1"/>
</dbReference>
<feature type="chain" id="PRO_5015533087" evidence="1">
    <location>
        <begin position="26"/>
        <end position="162"/>
    </location>
</feature>
<evidence type="ECO:0000313" key="3">
    <source>
        <dbReference type="Proteomes" id="UP000245462"/>
    </source>
</evidence>
<name>A0A2U1FCJ1_9PORP</name>
<proteinExistence type="predicted"/>
<dbReference type="EMBL" id="QEKY01000008">
    <property type="protein sequence ID" value="PVZ09888.1"/>
    <property type="molecule type" value="Genomic_DNA"/>
</dbReference>
<dbReference type="InterPro" id="IPR036249">
    <property type="entry name" value="Thioredoxin-like_sf"/>
</dbReference>
<protein>
    <submittedName>
        <fullName evidence="2">Uncharacterized protein</fullName>
    </submittedName>
</protein>
<dbReference type="AlphaFoldDB" id="A0A2U1FCJ1"/>
<dbReference type="Proteomes" id="UP000245462">
    <property type="component" value="Unassembled WGS sequence"/>
</dbReference>
<dbReference type="GeneID" id="94550855"/>
<feature type="signal peptide" evidence="1">
    <location>
        <begin position="1"/>
        <end position="25"/>
    </location>
</feature>
<reference evidence="2 3" key="1">
    <citation type="submission" date="2018-04" db="EMBL/GenBank/DDBJ databases">
        <title>Genomic Encyclopedia of Type Strains, Phase IV (KMG-IV): sequencing the most valuable type-strain genomes for metagenomic binning, comparative biology and taxonomic classification.</title>
        <authorList>
            <person name="Goeker M."/>
        </authorList>
    </citation>
    <scope>NUCLEOTIDE SEQUENCE [LARGE SCALE GENOMIC DNA]</scope>
    <source>
        <strain evidence="2 3">DSM 28520</strain>
    </source>
</reference>
<organism evidence="2 3">
    <name type="scientific">Porphyromonas loveana</name>
    <dbReference type="NCBI Taxonomy" id="1884669"/>
    <lineage>
        <taxon>Bacteria</taxon>
        <taxon>Pseudomonadati</taxon>
        <taxon>Bacteroidota</taxon>
        <taxon>Bacteroidia</taxon>
        <taxon>Bacteroidales</taxon>
        <taxon>Porphyromonadaceae</taxon>
        <taxon>Porphyromonas</taxon>
    </lineage>
</organism>
<comment type="caution">
    <text evidence="2">The sequence shown here is derived from an EMBL/GenBank/DDBJ whole genome shotgun (WGS) entry which is preliminary data.</text>
</comment>
<evidence type="ECO:0000313" key="2">
    <source>
        <dbReference type="EMBL" id="PVZ09888.1"/>
    </source>
</evidence>
<sequence>MKLKRILSGLLVAAALLLSGSSAISPSESLDGLVVGAVVPEVKSLVVRSDDNNAPYTLVHFWAAYDGESRADNVRWSRYFANTPDSRVEYVGVSMDNNLSIFTNTLALDQIDLSTQRLVDVSKRDQMLNTYGLKVRFHSYLVDVTGTIRAVDPTPAQLETML</sequence>
<accession>A0A2U1FCJ1</accession>
<keyword evidence="3" id="KW-1185">Reference proteome</keyword>